<sequence length="133" mass="13890">MGTLSGTPYFQSPVPRDYVRLFPEAFRRLPAPPQPPCFRLARRRSAVSAGGGPGRSEPRRRRRGSRGGADGDRGGATARARLLVTAASASALVAATKIRPFARGKVGSAAPGPPPSMVTAGRTASLGRLWPTA</sequence>
<protein>
    <submittedName>
        <fullName evidence="2">Uncharacterized protein</fullName>
    </submittedName>
</protein>
<accession>A0A7J7U9W9</accession>
<evidence type="ECO:0000313" key="2">
    <source>
        <dbReference type="EMBL" id="KAF6309680.1"/>
    </source>
</evidence>
<dbReference type="AlphaFoldDB" id="A0A7J7U9W9"/>
<reference evidence="2 3" key="1">
    <citation type="journal article" date="2020" name="Nature">
        <title>Six reference-quality genomes reveal evolution of bat adaptations.</title>
        <authorList>
            <person name="Jebb D."/>
            <person name="Huang Z."/>
            <person name="Pippel M."/>
            <person name="Hughes G.M."/>
            <person name="Lavrichenko K."/>
            <person name="Devanna P."/>
            <person name="Winkler S."/>
            <person name="Jermiin L.S."/>
            <person name="Skirmuntt E.C."/>
            <person name="Katzourakis A."/>
            <person name="Burkitt-Gray L."/>
            <person name="Ray D.A."/>
            <person name="Sullivan K.A.M."/>
            <person name="Roscito J.G."/>
            <person name="Kirilenko B.M."/>
            <person name="Davalos L.M."/>
            <person name="Corthals A.P."/>
            <person name="Power M.L."/>
            <person name="Jones G."/>
            <person name="Ransome R.D."/>
            <person name="Dechmann D.K.N."/>
            <person name="Locatelli A.G."/>
            <person name="Puechmaille S.J."/>
            <person name="Fedrigo O."/>
            <person name="Jarvis E.D."/>
            <person name="Hiller M."/>
            <person name="Vernes S.C."/>
            <person name="Myers E.W."/>
            <person name="Teeling E.C."/>
        </authorList>
    </citation>
    <scope>NUCLEOTIDE SEQUENCE [LARGE SCALE GENOMIC DNA]</scope>
    <source>
        <strain evidence="2">MPipKuh1</strain>
        <tissue evidence="2">Flight muscle</tissue>
    </source>
</reference>
<evidence type="ECO:0000256" key="1">
    <source>
        <dbReference type="SAM" id="MobiDB-lite"/>
    </source>
</evidence>
<dbReference type="Proteomes" id="UP000558488">
    <property type="component" value="Unassembled WGS sequence"/>
</dbReference>
<proteinExistence type="predicted"/>
<name>A0A7J7U9W9_PIPKU</name>
<dbReference type="EMBL" id="JACAGB010000021">
    <property type="protein sequence ID" value="KAF6309680.1"/>
    <property type="molecule type" value="Genomic_DNA"/>
</dbReference>
<gene>
    <name evidence="2" type="ORF">mPipKuh1_009130</name>
</gene>
<evidence type="ECO:0000313" key="3">
    <source>
        <dbReference type="Proteomes" id="UP000558488"/>
    </source>
</evidence>
<organism evidence="2 3">
    <name type="scientific">Pipistrellus kuhlii</name>
    <name type="common">Kuhl's pipistrelle</name>
    <dbReference type="NCBI Taxonomy" id="59472"/>
    <lineage>
        <taxon>Eukaryota</taxon>
        <taxon>Metazoa</taxon>
        <taxon>Chordata</taxon>
        <taxon>Craniata</taxon>
        <taxon>Vertebrata</taxon>
        <taxon>Euteleostomi</taxon>
        <taxon>Mammalia</taxon>
        <taxon>Eutheria</taxon>
        <taxon>Laurasiatheria</taxon>
        <taxon>Chiroptera</taxon>
        <taxon>Yangochiroptera</taxon>
        <taxon>Vespertilionidae</taxon>
        <taxon>Pipistrellus</taxon>
    </lineage>
</organism>
<feature type="region of interest" description="Disordered" evidence="1">
    <location>
        <begin position="28"/>
        <end position="76"/>
    </location>
</feature>
<keyword evidence="3" id="KW-1185">Reference proteome</keyword>
<comment type="caution">
    <text evidence="2">The sequence shown here is derived from an EMBL/GenBank/DDBJ whole genome shotgun (WGS) entry which is preliminary data.</text>
</comment>
<feature type="region of interest" description="Disordered" evidence="1">
    <location>
        <begin position="104"/>
        <end position="133"/>
    </location>
</feature>